<name>A0A0D2L1G7_9CHLO</name>
<dbReference type="RefSeq" id="XP_013900183.1">
    <property type="nucleotide sequence ID" value="XM_014044729.1"/>
</dbReference>
<reference evidence="1 2" key="1">
    <citation type="journal article" date="2013" name="BMC Genomics">
        <title>Reconstruction of the lipid metabolism for the microalga Monoraphidium neglectum from its genome sequence reveals characteristics suitable for biofuel production.</title>
        <authorList>
            <person name="Bogen C."/>
            <person name="Al-Dilaimi A."/>
            <person name="Albersmeier A."/>
            <person name="Wichmann J."/>
            <person name="Grundmann M."/>
            <person name="Rupp O."/>
            <person name="Lauersen K.J."/>
            <person name="Blifernez-Klassen O."/>
            <person name="Kalinowski J."/>
            <person name="Goesmann A."/>
            <person name="Mussgnug J.H."/>
            <person name="Kruse O."/>
        </authorList>
    </citation>
    <scope>NUCLEOTIDE SEQUENCE [LARGE SCALE GENOMIC DNA]</scope>
    <source>
        <strain evidence="1 2">SAG 48.87</strain>
    </source>
</reference>
<dbReference type="EMBL" id="KK101359">
    <property type="protein sequence ID" value="KIZ01164.1"/>
    <property type="molecule type" value="Genomic_DNA"/>
</dbReference>
<dbReference type="GeneID" id="25739670"/>
<dbReference type="KEGG" id="mng:MNEG_6794"/>
<evidence type="ECO:0000313" key="2">
    <source>
        <dbReference type="Proteomes" id="UP000054498"/>
    </source>
</evidence>
<dbReference type="Proteomes" id="UP000054498">
    <property type="component" value="Unassembled WGS sequence"/>
</dbReference>
<sequence>MAIEQACCVAAGRCPVDERAADAAGPRGRLTIANVDGAAYAEAAFELGPGGAPPDVKSCDGWHRYVLAAAHGAWEHLSGGAPATAAAAAEARQGPGGASRGFGGLRLMVGSTIPAGEQA</sequence>
<protein>
    <submittedName>
        <fullName evidence="1">Uncharacterized protein</fullName>
    </submittedName>
</protein>
<dbReference type="AlphaFoldDB" id="A0A0D2L1G7"/>
<accession>A0A0D2L1G7</accession>
<dbReference type="InterPro" id="IPR014721">
    <property type="entry name" value="Ribsml_uS5_D2-typ_fold_subgr"/>
</dbReference>
<keyword evidence="2" id="KW-1185">Reference proteome</keyword>
<proteinExistence type="predicted"/>
<evidence type="ECO:0000313" key="1">
    <source>
        <dbReference type="EMBL" id="KIZ01164.1"/>
    </source>
</evidence>
<dbReference type="Gene3D" id="3.30.230.10">
    <property type="match status" value="1"/>
</dbReference>
<gene>
    <name evidence="1" type="ORF">MNEG_6794</name>
</gene>
<organism evidence="1 2">
    <name type="scientific">Monoraphidium neglectum</name>
    <dbReference type="NCBI Taxonomy" id="145388"/>
    <lineage>
        <taxon>Eukaryota</taxon>
        <taxon>Viridiplantae</taxon>
        <taxon>Chlorophyta</taxon>
        <taxon>core chlorophytes</taxon>
        <taxon>Chlorophyceae</taxon>
        <taxon>CS clade</taxon>
        <taxon>Sphaeropleales</taxon>
        <taxon>Selenastraceae</taxon>
        <taxon>Monoraphidium</taxon>
    </lineage>
</organism>